<dbReference type="GO" id="GO:0043200">
    <property type="term" value="P:response to amino acid"/>
    <property type="evidence" value="ECO:0007669"/>
    <property type="project" value="TreeGrafter"/>
</dbReference>
<keyword evidence="3" id="KW-0804">Transcription</keyword>
<dbReference type="Proteomes" id="UP000230407">
    <property type="component" value="Unassembled WGS sequence"/>
</dbReference>
<dbReference type="AlphaFoldDB" id="A0A2M8LVU7"/>
<dbReference type="InterPro" id="IPR036388">
    <property type="entry name" value="WH-like_DNA-bd_sf"/>
</dbReference>
<evidence type="ECO:0000256" key="1">
    <source>
        <dbReference type="ARBA" id="ARBA00023015"/>
    </source>
</evidence>
<keyword evidence="1" id="KW-0805">Transcription regulation</keyword>
<dbReference type="InterPro" id="IPR011008">
    <property type="entry name" value="Dimeric_a/b-barrel"/>
</dbReference>
<dbReference type="EMBL" id="PGGW01000060">
    <property type="protein sequence ID" value="PJE96084.1"/>
    <property type="molecule type" value="Genomic_DNA"/>
</dbReference>
<dbReference type="InterPro" id="IPR036390">
    <property type="entry name" value="WH_DNA-bd_sf"/>
</dbReference>
<proteinExistence type="predicted"/>
<dbReference type="SUPFAM" id="SSF54909">
    <property type="entry name" value="Dimeric alpha+beta barrel"/>
    <property type="match status" value="1"/>
</dbReference>
<feature type="domain" description="HTH asnC-type" evidence="5">
    <location>
        <begin position="1"/>
        <end position="62"/>
    </location>
</feature>
<evidence type="ECO:0000256" key="3">
    <source>
        <dbReference type="ARBA" id="ARBA00023163"/>
    </source>
</evidence>
<keyword evidence="2" id="KW-0238">DNA-binding</keyword>
<comment type="caution">
    <text evidence="6">The sequence shown here is derived from an EMBL/GenBank/DDBJ whole genome shotgun (WGS) entry which is preliminary data.</text>
</comment>
<dbReference type="Pfam" id="PF01037">
    <property type="entry name" value="AsnC_trans_reg"/>
    <property type="match status" value="1"/>
</dbReference>
<organism evidence="6 7">
    <name type="scientific">Streptomyces carminius</name>
    <dbReference type="NCBI Taxonomy" id="2665496"/>
    <lineage>
        <taxon>Bacteria</taxon>
        <taxon>Bacillati</taxon>
        <taxon>Actinomycetota</taxon>
        <taxon>Actinomycetes</taxon>
        <taxon>Kitasatosporales</taxon>
        <taxon>Streptomycetaceae</taxon>
        <taxon>Streptomyces</taxon>
    </lineage>
</organism>
<accession>A0A2M8LVU7</accession>
<dbReference type="Gene3D" id="3.30.70.920">
    <property type="match status" value="1"/>
</dbReference>
<evidence type="ECO:0000259" key="5">
    <source>
        <dbReference type="PROSITE" id="PS50956"/>
    </source>
</evidence>
<dbReference type="PANTHER" id="PTHR30154:SF54">
    <property type="entry name" value="POSSIBLE TRANSCRIPTIONAL REGULATORY PROTEIN (PROBABLY LRP_ASNC-FAMILY)"/>
    <property type="match status" value="1"/>
</dbReference>
<dbReference type="InterPro" id="IPR000485">
    <property type="entry name" value="AsnC-type_HTH_dom"/>
</dbReference>
<evidence type="ECO:0000313" key="7">
    <source>
        <dbReference type="Proteomes" id="UP000230407"/>
    </source>
</evidence>
<sequence>MDELDSALVTLLQRDARQTNRELARALGIAPSTCLERVRALHRRGVIVGHHAKVDLSRIGRPVQALVAVRLRPPNRPVIESFQQFVTQLPETLSVFVVSGAEDFLIHVAVRDTEHLHAFVLDHLTQRREIADVRTSVVFQHMHKPVAEPLPGRSAPSDRRGRGGYGGPDGDGR</sequence>
<dbReference type="SUPFAM" id="SSF46785">
    <property type="entry name" value="Winged helix' DNA-binding domain"/>
    <property type="match status" value="1"/>
</dbReference>
<evidence type="ECO:0000256" key="2">
    <source>
        <dbReference type="ARBA" id="ARBA00023125"/>
    </source>
</evidence>
<dbReference type="GO" id="GO:0043565">
    <property type="term" value="F:sequence-specific DNA binding"/>
    <property type="evidence" value="ECO:0007669"/>
    <property type="project" value="InterPro"/>
</dbReference>
<dbReference type="SMART" id="SM00344">
    <property type="entry name" value="HTH_ASNC"/>
    <property type="match status" value="1"/>
</dbReference>
<dbReference type="PRINTS" id="PR00033">
    <property type="entry name" value="HTHASNC"/>
</dbReference>
<dbReference type="RefSeq" id="WP_100203270.1">
    <property type="nucleotide sequence ID" value="NZ_PGGW01000060.1"/>
</dbReference>
<dbReference type="Gene3D" id="1.10.10.10">
    <property type="entry name" value="Winged helix-like DNA-binding domain superfamily/Winged helix DNA-binding domain"/>
    <property type="match status" value="1"/>
</dbReference>
<feature type="compositionally biased region" description="Gly residues" evidence="4">
    <location>
        <begin position="163"/>
        <end position="173"/>
    </location>
</feature>
<protein>
    <submittedName>
        <fullName evidence="6">AsnC family transcriptional regulator</fullName>
    </submittedName>
</protein>
<feature type="region of interest" description="Disordered" evidence="4">
    <location>
        <begin position="144"/>
        <end position="173"/>
    </location>
</feature>
<dbReference type="PANTHER" id="PTHR30154">
    <property type="entry name" value="LEUCINE-RESPONSIVE REGULATORY PROTEIN"/>
    <property type="match status" value="1"/>
</dbReference>
<dbReference type="Pfam" id="PF13404">
    <property type="entry name" value="HTH_AsnC-type"/>
    <property type="match status" value="1"/>
</dbReference>
<dbReference type="GO" id="GO:0005829">
    <property type="term" value="C:cytosol"/>
    <property type="evidence" value="ECO:0007669"/>
    <property type="project" value="TreeGrafter"/>
</dbReference>
<keyword evidence="7" id="KW-1185">Reference proteome</keyword>
<dbReference type="InterPro" id="IPR019888">
    <property type="entry name" value="Tscrpt_reg_AsnC-like"/>
</dbReference>
<evidence type="ECO:0000313" key="6">
    <source>
        <dbReference type="EMBL" id="PJE96084.1"/>
    </source>
</evidence>
<evidence type="ECO:0000256" key="4">
    <source>
        <dbReference type="SAM" id="MobiDB-lite"/>
    </source>
</evidence>
<dbReference type="PROSITE" id="PS50956">
    <property type="entry name" value="HTH_ASNC_2"/>
    <property type="match status" value="1"/>
</dbReference>
<gene>
    <name evidence="6" type="ORF">CUT44_20040</name>
</gene>
<dbReference type="InterPro" id="IPR019887">
    <property type="entry name" value="Tscrpt_reg_AsnC/Lrp_C"/>
</dbReference>
<reference evidence="6 7" key="1">
    <citation type="submission" date="2017-11" db="EMBL/GenBank/DDBJ databases">
        <title>Streptomyces carmine sp. nov., a novel actinomycete isolated from Sophora alopecuroides in Xinjiang, China.</title>
        <authorList>
            <person name="Wang Y."/>
            <person name="Luo X."/>
            <person name="Wan C."/>
            <person name="Zhang L."/>
        </authorList>
    </citation>
    <scope>NUCLEOTIDE SEQUENCE [LARGE SCALE GENOMIC DNA]</scope>
    <source>
        <strain evidence="6 7">TRM SA0054</strain>
    </source>
</reference>
<name>A0A2M8LVU7_9ACTN</name>